<feature type="transmembrane region" description="Helical" evidence="9">
    <location>
        <begin position="431"/>
        <end position="452"/>
    </location>
</feature>
<dbReference type="InterPro" id="IPR038377">
    <property type="entry name" value="Na/Glc_symporter_sf"/>
</dbReference>
<evidence type="ECO:0000256" key="3">
    <source>
        <dbReference type="ARBA" id="ARBA00022448"/>
    </source>
</evidence>
<dbReference type="RefSeq" id="WP_127151044.1">
    <property type="nucleotide sequence ID" value="NZ_CP029042.1"/>
</dbReference>
<evidence type="ECO:0000256" key="9">
    <source>
        <dbReference type="SAM" id="Phobius"/>
    </source>
</evidence>
<keyword evidence="5 9" id="KW-1133">Transmembrane helix</keyword>
<proteinExistence type="inferred from homology"/>
<feature type="transmembrane region" description="Helical" evidence="9">
    <location>
        <begin position="6"/>
        <end position="25"/>
    </location>
</feature>
<dbReference type="EMBL" id="CP029042">
    <property type="protein sequence ID" value="AZS72028.1"/>
    <property type="molecule type" value="Genomic_DNA"/>
</dbReference>
<evidence type="ECO:0000256" key="4">
    <source>
        <dbReference type="ARBA" id="ARBA00022692"/>
    </source>
</evidence>
<dbReference type="AlphaFoldDB" id="A0A3S9YAT4"/>
<sequence length="543" mass="56698">MNAAVSTGIFGGFMVLTVVLGLLAVRGKGSEKGQPEGLPGKGGGGRRVGGGLTGWSVGGRSMGTVFIWVLMAGESYTSFSYLGAAGWGYNFGAPVLYVLAYMSCGYALGYVVGPMLWAYARRHGLVGITDMIAHRYRAPWLGAAVALLATVCLLPYIQLQITGMGVVVSTISYGAISIDWAYFLGFAVTTGFVVISGLRGSAWVSVLKDLLVIGTLGFLAIYVPLHYFDGYGPFLDKIVAERPQWLTFPGHVSGGLGQVWFVTTTLVNSLTVVIFPTTVAGYLGARNAEALRSNALYLPFYNVLLFVPMLLGMAALFVVPGLTGADSNLALFKMVVDSLPAWAVGLVGAAAALSSIVPMAVFMLVIGTMWGRSVLGAIPRLNKGAAGAASGDGGGEATGGRQKLWSQLVVVVAGALALLLTYAAPDTLVRLSLISYEGMAQLVPMLLLGLVWRRLTLHAAVSGLVAGFTLVCVLVFGGHDPVWGMNAGIVGLAVNVAVALVVTWLGPRATDERPDAEVLALDDEFPRDGVPSQEGRVSPPASS</sequence>
<gene>
    <name evidence="10" type="ORF">DDE74_14700</name>
</gene>
<feature type="transmembrane region" description="Helical" evidence="9">
    <location>
        <begin position="259"/>
        <end position="283"/>
    </location>
</feature>
<evidence type="ECO:0000256" key="6">
    <source>
        <dbReference type="ARBA" id="ARBA00023136"/>
    </source>
</evidence>
<protein>
    <submittedName>
        <fullName evidence="10">Sodium:solute symporter</fullName>
    </submittedName>
</protein>
<dbReference type="Gene3D" id="1.20.1730.10">
    <property type="entry name" value="Sodium/glucose cotransporter"/>
    <property type="match status" value="1"/>
</dbReference>
<feature type="transmembrane region" description="Helical" evidence="9">
    <location>
        <begin position="95"/>
        <end position="119"/>
    </location>
</feature>
<dbReference type="PANTHER" id="PTHR48086">
    <property type="entry name" value="SODIUM/PROLINE SYMPORTER-RELATED"/>
    <property type="match status" value="1"/>
</dbReference>
<accession>A0A3S9YAT4</accession>
<dbReference type="InterPro" id="IPR050277">
    <property type="entry name" value="Sodium:Solute_Symporter"/>
</dbReference>
<feature type="transmembrane region" description="Helical" evidence="9">
    <location>
        <begin position="180"/>
        <end position="198"/>
    </location>
</feature>
<dbReference type="PROSITE" id="PS50283">
    <property type="entry name" value="NA_SOLUT_SYMP_3"/>
    <property type="match status" value="1"/>
</dbReference>
<evidence type="ECO:0000313" key="11">
    <source>
        <dbReference type="Proteomes" id="UP000275579"/>
    </source>
</evidence>
<feature type="region of interest" description="Disordered" evidence="8">
    <location>
        <begin position="523"/>
        <end position="543"/>
    </location>
</feature>
<keyword evidence="6 9" id="KW-0472">Membrane</keyword>
<name>A0A3S9YAT4_9ACTN</name>
<evidence type="ECO:0000313" key="10">
    <source>
        <dbReference type="EMBL" id="AZS72028.1"/>
    </source>
</evidence>
<evidence type="ECO:0000256" key="2">
    <source>
        <dbReference type="ARBA" id="ARBA00006434"/>
    </source>
</evidence>
<dbReference type="InterPro" id="IPR001734">
    <property type="entry name" value="Na/solute_symporter"/>
</dbReference>
<dbReference type="GO" id="GO:0022857">
    <property type="term" value="F:transmembrane transporter activity"/>
    <property type="evidence" value="ECO:0007669"/>
    <property type="project" value="InterPro"/>
</dbReference>
<evidence type="ECO:0000256" key="5">
    <source>
        <dbReference type="ARBA" id="ARBA00022989"/>
    </source>
</evidence>
<feature type="transmembrane region" description="Helical" evidence="9">
    <location>
        <begin position="459"/>
        <end position="477"/>
    </location>
</feature>
<organism evidence="10 11">
    <name type="scientific">Streptomyces lydicus</name>
    <dbReference type="NCBI Taxonomy" id="47763"/>
    <lineage>
        <taxon>Bacteria</taxon>
        <taxon>Bacillati</taxon>
        <taxon>Actinomycetota</taxon>
        <taxon>Actinomycetes</taxon>
        <taxon>Kitasatosporales</taxon>
        <taxon>Streptomycetaceae</taxon>
        <taxon>Streptomyces</taxon>
    </lineage>
</organism>
<dbReference type="GO" id="GO:0005886">
    <property type="term" value="C:plasma membrane"/>
    <property type="evidence" value="ECO:0007669"/>
    <property type="project" value="TreeGrafter"/>
</dbReference>
<dbReference type="Pfam" id="PF00474">
    <property type="entry name" value="SSF"/>
    <property type="match status" value="1"/>
</dbReference>
<feature type="transmembrane region" description="Helical" evidence="9">
    <location>
        <begin position="404"/>
        <end position="425"/>
    </location>
</feature>
<dbReference type="PANTHER" id="PTHR48086:SF8">
    <property type="entry name" value="MONOCARBOXYLIC ACID PERMEASE"/>
    <property type="match status" value="1"/>
</dbReference>
<feature type="transmembrane region" description="Helical" evidence="9">
    <location>
        <begin position="483"/>
        <end position="505"/>
    </location>
</feature>
<feature type="transmembrane region" description="Helical" evidence="9">
    <location>
        <begin position="339"/>
        <end position="366"/>
    </location>
</feature>
<feature type="transmembrane region" description="Helical" evidence="9">
    <location>
        <begin position="140"/>
        <end position="160"/>
    </location>
</feature>
<feature type="transmembrane region" description="Helical" evidence="9">
    <location>
        <begin position="295"/>
        <end position="319"/>
    </location>
</feature>
<evidence type="ECO:0000256" key="7">
    <source>
        <dbReference type="RuleBase" id="RU362091"/>
    </source>
</evidence>
<evidence type="ECO:0000256" key="8">
    <source>
        <dbReference type="SAM" id="MobiDB-lite"/>
    </source>
</evidence>
<comment type="subcellular location">
    <subcellularLocation>
        <location evidence="1">Membrane</location>
        <topology evidence="1">Multi-pass membrane protein</topology>
    </subcellularLocation>
</comment>
<keyword evidence="4 9" id="KW-0812">Transmembrane</keyword>
<feature type="transmembrane region" description="Helical" evidence="9">
    <location>
        <begin position="65"/>
        <end position="89"/>
    </location>
</feature>
<comment type="similarity">
    <text evidence="2 7">Belongs to the sodium:solute symporter (SSF) (TC 2.A.21) family.</text>
</comment>
<dbReference type="CDD" id="cd10322">
    <property type="entry name" value="SLC5sbd"/>
    <property type="match status" value="1"/>
</dbReference>
<feature type="region of interest" description="Disordered" evidence="8">
    <location>
        <begin position="28"/>
        <end position="47"/>
    </location>
</feature>
<reference evidence="10 11" key="1">
    <citation type="submission" date="2018-04" db="EMBL/GenBank/DDBJ databases">
        <title>Complete genome sequences of Streptomyces lydicus strain WYEC and characterization of antagonistic properties of biological control agents.</title>
        <authorList>
            <person name="Mariita R.M."/>
            <person name="Sello J.K."/>
        </authorList>
    </citation>
    <scope>NUCLEOTIDE SEQUENCE [LARGE SCALE GENOMIC DNA]</scope>
    <source>
        <strain evidence="10 11">WYEC 108</strain>
    </source>
</reference>
<keyword evidence="3" id="KW-0813">Transport</keyword>
<evidence type="ECO:0000256" key="1">
    <source>
        <dbReference type="ARBA" id="ARBA00004141"/>
    </source>
</evidence>
<dbReference type="Proteomes" id="UP000275579">
    <property type="component" value="Chromosome"/>
</dbReference>
<feature type="transmembrane region" description="Helical" evidence="9">
    <location>
        <begin position="210"/>
        <end position="228"/>
    </location>
</feature>